<reference evidence="2 3" key="1">
    <citation type="submission" date="2019-11" db="EMBL/GenBank/DDBJ databases">
        <title>Whole genome sequence of Oryza granulata.</title>
        <authorList>
            <person name="Li W."/>
        </authorList>
    </citation>
    <scope>NUCLEOTIDE SEQUENCE [LARGE SCALE GENOMIC DNA]</scope>
    <source>
        <strain evidence="3">cv. Menghai</strain>
        <tissue evidence="2">Leaf</tissue>
    </source>
</reference>
<dbReference type="AlphaFoldDB" id="A0A6G1EJE1"/>
<comment type="caution">
    <text evidence="2">The sequence shown here is derived from an EMBL/GenBank/DDBJ whole genome shotgun (WGS) entry which is preliminary data.</text>
</comment>
<sequence>MEHCIRQARRPALDAPRRQRLEHPSFLHDNVVSYLILAHRCMLMVRHYCSLDHLSPDEQRRMKRSKKTNLFKLYRNRPGQSNWNLLEVFEVDLAGKRLVPVKDIADRAVFIGDVACISLSAHKFPSIYGNSAARVGGARAAPPSPSRPSGKSAPYGNAVYLGMNSHVSIEFGLRHLKDNHLEPRFEHVLEDGSKAPLGLAINIYKPLQSSRVNS</sequence>
<gene>
    <name evidence="2" type="ORF">E2562_008400</name>
</gene>
<keyword evidence="3" id="KW-1185">Reference proteome</keyword>
<evidence type="ECO:0000313" key="2">
    <source>
        <dbReference type="EMBL" id="KAF0924073.1"/>
    </source>
</evidence>
<name>A0A6G1EJE1_9ORYZ</name>
<dbReference type="OrthoDB" id="583300at2759"/>
<organism evidence="2 3">
    <name type="scientific">Oryza meyeriana var. granulata</name>
    <dbReference type="NCBI Taxonomy" id="110450"/>
    <lineage>
        <taxon>Eukaryota</taxon>
        <taxon>Viridiplantae</taxon>
        <taxon>Streptophyta</taxon>
        <taxon>Embryophyta</taxon>
        <taxon>Tracheophyta</taxon>
        <taxon>Spermatophyta</taxon>
        <taxon>Magnoliopsida</taxon>
        <taxon>Liliopsida</taxon>
        <taxon>Poales</taxon>
        <taxon>Poaceae</taxon>
        <taxon>BOP clade</taxon>
        <taxon>Oryzoideae</taxon>
        <taxon>Oryzeae</taxon>
        <taxon>Oryzinae</taxon>
        <taxon>Oryza</taxon>
        <taxon>Oryza meyeriana</taxon>
    </lineage>
</organism>
<protein>
    <recommendedName>
        <fullName evidence="1">KIB1-4 beta-propeller domain-containing protein</fullName>
    </recommendedName>
</protein>
<dbReference type="EMBL" id="SPHZ02000003">
    <property type="protein sequence ID" value="KAF0924073.1"/>
    <property type="molecule type" value="Genomic_DNA"/>
</dbReference>
<proteinExistence type="predicted"/>
<dbReference type="InterPro" id="IPR005174">
    <property type="entry name" value="KIB1-4_b-propeller"/>
</dbReference>
<dbReference type="Pfam" id="PF03478">
    <property type="entry name" value="Beta-prop_KIB1-4"/>
    <property type="match status" value="1"/>
</dbReference>
<accession>A0A6G1EJE1</accession>
<dbReference type="Proteomes" id="UP000479710">
    <property type="component" value="Unassembled WGS sequence"/>
</dbReference>
<feature type="domain" description="KIB1-4 beta-propeller" evidence="1">
    <location>
        <begin position="25"/>
        <end position="131"/>
    </location>
</feature>
<evidence type="ECO:0000313" key="3">
    <source>
        <dbReference type="Proteomes" id="UP000479710"/>
    </source>
</evidence>
<evidence type="ECO:0000259" key="1">
    <source>
        <dbReference type="Pfam" id="PF03478"/>
    </source>
</evidence>